<dbReference type="InterPro" id="IPR001466">
    <property type="entry name" value="Beta-lactam-related"/>
</dbReference>
<dbReference type="Proteomes" id="UP001519654">
    <property type="component" value="Unassembled WGS sequence"/>
</dbReference>
<evidence type="ECO:0000313" key="3">
    <source>
        <dbReference type="Proteomes" id="UP001519654"/>
    </source>
</evidence>
<feature type="domain" description="Beta-lactamase-related" evidence="1">
    <location>
        <begin position="20"/>
        <end position="321"/>
    </location>
</feature>
<comment type="caution">
    <text evidence="2">The sequence shown here is derived from an EMBL/GenBank/DDBJ whole genome shotgun (WGS) entry which is preliminary data.</text>
</comment>
<accession>A0ABS5Z051</accession>
<dbReference type="Pfam" id="PF00144">
    <property type="entry name" value="Beta-lactamase"/>
    <property type="match status" value="1"/>
</dbReference>
<sequence length="339" mass="36310">MVTPAAVRETLDLVSARGTAAQLCVLRDGQFVVDRSFGAEPRDPFLLLSAGKPFVALLVHQLAERGALGLDDPLARHWPEFGARGKQGITIRHVLQHRSGLPYGRSLAHDALAAPDWDRSVRALAAARPRTPPGAVPAYHVLSYGFLLGELVRRVTGEPVAEVLRRDLLEPLGLRDTSLGGPVRIPLRGSPVRQTFLNRRWFRAAEIPAATVASTARDLARLYQALLDGGQGVLAPATIAEACRPSADGEVDRLLRRTVRWAQGFQLGGSDDGNPSRSLPFGQLSSREAFGHNGSGACLGWADPSRGLVMVYLTNRLQPGMAGAPHLCAVSDALLRGCG</sequence>
<dbReference type="InterPro" id="IPR012338">
    <property type="entry name" value="Beta-lactam/transpept-like"/>
</dbReference>
<proteinExistence type="predicted"/>
<protein>
    <submittedName>
        <fullName evidence="2">Beta-lactamase family protein</fullName>
    </submittedName>
</protein>
<name>A0ABS5Z051_9ACTN</name>
<evidence type="ECO:0000259" key="1">
    <source>
        <dbReference type="Pfam" id="PF00144"/>
    </source>
</evidence>
<dbReference type="RefSeq" id="WP_215793261.1">
    <property type="nucleotide sequence ID" value="NZ_JAHKKG010000013.1"/>
</dbReference>
<dbReference type="PANTHER" id="PTHR43319:SF3">
    <property type="entry name" value="BETA-LACTAMASE-RELATED DOMAIN-CONTAINING PROTEIN"/>
    <property type="match status" value="1"/>
</dbReference>
<reference evidence="2 3" key="1">
    <citation type="submission" date="2021-06" db="EMBL/GenBank/DDBJ databases">
        <title>Actinoplanes lichenicola sp. nov., and Actinoplanes ovalisporus sp. nov., isolated from lichen in Thailand.</title>
        <authorList>
            <person name="Saeng-In P."/>
            <person name="Kanchanasin P."/>
            <person name="Yuki M."/>
            <person name="Kudo T."/>
            <person name="Ohkuma M."/>
            <person name="Phongsopitanun W."/>
            <person name="Tanasupawat S."/>
        </authorList>
    </citation>
    <scope>NUCLEOTIDE SEQUENCE [LARGE SCALE GENOMIC DNA]</scope>
    <source>
        <strain evidence="2 3">NBRC 110975</strain>
    </source>
</reference>
<evidence type="ECO:0000313" key="2">
    <source>
        <dbReference type="EMBL" id="MBU2669023.1"/>
    </source>
</evidence>
<dbReference type="PANTHER" id="PTHR43319">
    <property type="entry name" value="BETA-LACTAMASE-RELATED"/>
    <property type="match status" value="1"/>
</dbReference>
<dbReference type="Gene3D" id="3.40.710.10">
    <property type="entry name" value="DD-peptidase/beta-lactamase superfamily"/>
    <property type="match status" value="1"/>
</dbReference>
<gene>
    <name evidence="2" type="ORF">KOI35_36475</name>
</gene>
<dbReference type="SUPFAM" id="SSF56601">
    <property type="entry name" value="beta-lactamase/transpeptidase-like"/>
    <property type="match status" value="1"/>
</dbReference>
<keyword evidence="3" id="KW-1185">Reference proteome</keyword>
<dbReference type="EMBL" id="JAHKKG010000013">
    <property type="protein sequence ID" value="MBU2669023.1"/>
    <property type="molecule type" value="Genomic_DNA"/>
</dbReference>
<dbReference type="InterPro" id="IPR052907">
    <property type="entry name" value="Beta-lactamase/esterase"/>
</dbReference>
<organism evidence="2 3">
    <name type="scientific">Paractinoplanes bogorensis</name>
    <dbReference type="NCBI Taxonomy" id="1610840"/>
    <lineage>
        <taxon>Bacteria</taxon>
        <taxon>Bacillati</taxon>
        <taxon>Actinomycetota</taxon>
        <taxon>Actinomycetes</taxon>
        <taxon>Micromonosporales</taxon>
        <taxon>Micromonosporaceae</taxon>
        <taxon>Paractinoplanes</taxon>
    </lineage>
</organism>